<dbReference type="InterPro" id="IPR001747">
    <property type="entry name" value="Vitellogenin_N"/>
</dbReference>
<dbReference type="Pfam" id="PF00094">
    <property type="entry name" value="VWD"/>
    <property type="match status" value="1"/>
</dbReference>
<dbReference type="PANTHER" id="PTHR23345">
    <property type="entry name" value="VITELLOGENIN-RELATED"/>
    <property type="match status" value="1"/>
</dbReference>
<dbReference type="OMA" id="SANTWFE"/>
<dbReference type="Proteomes" id="UP000318571">
    <property type="component" value="Chromosome 7"/>
</dbReference>
<gene>
    <name evidence="10" type="ORF">TCAL_13792</name>
</gene>
<dbReference type="STRING" id="6832.A0A553P3L6"/>
<dbReference type="SUPFAM" id="SSF56968">
    <property type="entry name" value="Lipovitellin-phosvitin complex, beta-sheet shell regions"/>
    <property type="match status" value="2"/>
</dbReference>
<proteinExistence type="predicted"/>
<dbReference type="GO" id="GO:0045735">
    <property type="term" value="F:nutrient reservoir activity"/>
    <property type="evidence" value="ECO:0007669"/>
    <property type="project" value="UniProtKB-KW"/>
</dbReference>
<feature type="domain" description="VWFD" evidence="9">
    <location>
        <begin position="1247"/>
        <end position="1441"/>
    </location>
</feature>
<dbReference type="Gene3D" id="2.30.230.10">
    <property type="entry name" value="Lipovitellin, beta-sheet shell regions, chain A"/>
    <property type="match status" value="1"/>
</dbReference>
<dbReference type="EMBL" id="VCGU01000008">
    <property type="protein sequence ID" value="TRY72273.1"/>
    <property type="molecule type" value="Genomic_DNA"/>
</dbReference>
<feature type="region of interest" description="Disordered" evidence="6">
    <location>
        <begin position="360"/>
        <end position="383"/>
    </location>
</feature>
<dbReference type="Pfam" id="PF09172">
    <property type="entry name" value="Vit_open_b-sht"/>
    <property type="match status" value="1"/>
</dbReference>
<organism evidence="10 11">
    <name type="scientific">Tigriopus californicus</name>
    <name type="common">Marine copepod</name>
    <dbReference type="NCBI Taxonomy" id="6832"/>
    <lineage>
        <taxon>Eukaryota</taxon>
        <taxon>Metazoa</taxon>
        <taxon>Ecdysozoa</taxon>
        <taxon>Arthropoda</taxon>
        <taxon>Crustacea</taxon>
        <taxon>Multicrustacea</taxon>
        <taxon>Hexanauplia</taxon>
        <taxon>Copepoda</taxon>
        <taxon>Harpacticoida</taxon>
        <taxon>Harpacticidae</taxon>
        <taxon>Tigriopus</taxon>
    </lineage>
</organism>
<evidence type="ECO:0000256" key="3">
    <source>
        <dbReference type="ARBA" id="ARBA00023157"/>
    </source>
</evidence>
<dbReference type="InterPro" id="IPR015819">
    <property type="entry name" value="Lipid_transp_b-sht_shell"/>
</dbReference>
<evidence type="ECO:0000256" key="1">
    <source>
        <dbReference type="ARBA" id="ARBA00022729"/>
    </source>
</evidence>
<feature type="chain" id="PRO_5021938602" description="Vitellogenin domain-containing protein" evidence="7">
    <location>
        <begin position="17"/>
        <end position="1583"/>
    </location>
</feature>
<evidence type="ECO:0000256" key="6">
    <source>
        <dbReference type="SAM" id="MobiDB-lite"/>
    </source>
</evidence>
<dbReference type="InterPro" id="IPR015816">
    <property type="entry name" value="Vitellinogen_b-sht_N"/>
</dbReference>
<dbReference type="InterPro" id="IPR001846">
    <property type="entry name" value="VWF_type-D"/>
</dbReference>
<dbReference type="InterPro" id="IPR015255">
    <property type="entry name" value="Vitellinogen_open_b-sht"/>
</dbReference>
<dbReference type="PANTHER" id="PTHR23345:SF15">
    <property type="entry name" value="VITELLOGENIN 1-RELATED"/>
    <property type="match status" value="1"/>
</dbReference>
<dbReference type="SUPFAM" id="SSF48431">
    <property type="entry name" value="Lipovitellin-phosvitin complex, superhelical domain"/>
    <property type="match status" value="1"/>
</dbReference>
<sequence>MKSIIALALFVSVALCNSTAHYGWIPNHELAFRWTTSQITGLEEIRAQYGGMELSSIIRVQVFSDYSLRIKFENSKFVVVNKDLPIVHGRPQIPEGSQELPEEFRRPLETAFMVHLKAGVIENLFVERDEPVVVTNIKKALLSQLQMDLSASRRQDIGSNEIPKSIMSDERPTFFTTEESSILGDCETIYTVNPLAKYQANELESRWIEEERELRELGILSGPKSEGDEACRGKTYYEVTKTRNFDNCRERPVFQQWIGLKSSCDVTKSNCKDMFTHLSSTRYIVCGSEEQFYIREANTENSIVSQPIGWNTEETLKSTARITLVLIKVKSGDFTPLPKPNQPKEKKSLVYQYPKANDRLSPEEATREVVPGTEGQSPFMPILPKPDMRSASNLIPNPIAKNELKTKIVEEIKDIVNKIHEETQSCANKGDVASYISTVVQSLRSLNYNDLKEIDHKITSSFSHGSQRVTAVEIFEDMLAMVGSNPCVLLLKEKIQGGRMESRNKAYLVGNAIRNVRTPTEELFKELFQMVKSVKGDRQAYQSGLLELSNLVYLACVNPSTSYNQYPVRIYGRFCNPDSSFITEQYIPYLEQQLQNRNSEKDVEQFVYISALGKLGHKNTLLPLTRVIEGKMSSKPMARSMAVYSLKRLAKLEPTVVRPVLLALIDNLAEHTEVRIAAVAVLPWSQPSVAELQKMALRSWFEPSKQVASFMYSTLKYLPQTEVPELKPVGLKAKTLLHLVKPFQYGIQFSHNIYSQKFVEYLRTAASSQLRYVITEESLIPTRVSFSTKLFGGLWEIRGLSFAIYTESMDKVMDKVFDYLGYKSEVTDKVEEQLNKVNEELKIQDRHGRTPAAMAQLKMLGAELSEGQTFQKTRLQNLLNLESFGPSEAGFLLYVRKTSRDSEKYFKAEVKPIANIKVETTLGVVSPFTKQFIGAGVEMGLHANGCSAVKAEINKPGQLTLTLKKPEQVNTKVELIHVFVKPYTFTRDLTRLVPTFKDSSAKTIVSTNLIKQEFKLGERFGVNLNAKFATDYRHFDFGYVINKMSYQNIQSAFHTGLMVPSIRYFSFQLVWDVEASQTKEIRTRISSVRGQHVEGGDLELLSEEGVSQEEHLRRICGESYQTQSEAEICHRQALGQLERAAETVQEICEQQSESGSLSDEKKRECRKAVHVCEQAKRICEESRRYEREICQDKKDQCLSKRRTIQHMERALQGQQTGTGRVHGLNFESSLRSAYHGERKVEVMGVFGRKVSNNNKDIKAFVDIKMTTPEHPVYEMEAVCETKLPEVLKLWRRPLAVLAEGVSNSYKNVKVILGTNVVTMNWGRKEHLGGKVDIKINGEHKDIPVGELYVKRSSQTGHVVLNIFRSKDSVVSVYNPEEGLEVFYDGKKIEIVAPQILHNRACGLCGDLNLENTADLQTPKQCLMRHDRFNAYTYMIKKNNCPGVPSEDREEFEHELSQCSRPKNLPTPLEKLTRASMSRKPITGTHLFKREENRICFSKRPIRVCTGNSRPEIMKTDVLDYACLIWPSTKAEQFLARAKAGEIIDELVALPTVYSDKHRVPSQCSLEVSGSEEFAYNYRTTPRY</sequence>
<evidence type="ECO:0008006" key="12">
    <source>
        <dbReference type="Google" id="ProtNLM"/>
    </source>
</evidence>
<dbReference type="GO" id="GO:0005319">
    <property type="term" value="F:lipid transporter activity"/>
    <property type="evidence" value="ECO:0007669"/>
    <property type="project" value="InterPro"/>
</dbReference>
<reference evidence="10 11" key="1">
    <citation type="journal article" date="2018" name="Nat. Ecol. Evol.">
        <title>Genomic signatures of mitonuclear coevolution across populations of Tigriopus californicus.</title>
        <authorList>
            <person name="Barreto F.S."/>
            <person name="Watson E.T."/>
            <person name="Lima T.G."/>
            <person name="Willett C.S."/>
            <person name="Edmands S."/>
            <person name="Li W."/>
            <person name="Burton R.S."/>
        </authorList>
    </citation>
    <scope>NUCLEOTIDE SEQUENCE [LARGE SCALE GENOMIC DNA]</scope>
    <source>
        <strain evidence="10 11">San Diego</strain>
    </source>
</reference>
<evidence type="ECO:0000259" key="9">
    <source>
        <dbReference type="PROSITE" id="PS51233"/>
    </source>
</evidence>
<comment type="caution">
    <text evidence="10">The sequence shown here is derived from an EMBL/GenBank/DDBJ whole genome shotgun (WGS) entry which is preliminary data.</text>
</comment>
<dbReference type="PROSITE" id="PS51211">
    <property type="entry name" value="VITELLOGENIN"/>
    <property type="match status" value="1"/>
</dbReference>
<keyword evidence="2" id="KW-0758">Storage protein</keyword>
<dbReference type="InterPro" id="IPR011030">
    <property type="entry name" value="Lipovitellin_superhlx_dom"/>
</dbReference>
<evidence type="ECO:0000256" key="7">
    <source>
        <dbReference type="SAM" id="SignalP"/>
    </source>
</evidence>
<dbReference type="SMART" id="SM01169">
    <property type="entry name" value="DUF1943"/>
    <property type="match status" value="1"/>
</dbReference>
<feature type="domain" description="Vitellogenin" evidence="8">
    <location>
        <begin position="24"/>
        <end position="784"/>
    </location>
</feature>
<name>A0A553P3L6_TIGCA</name>
<protein>
    <recommendedName>
        <fullName evidence="12">Vitellogenin domain-containing protein</fullName>
    </recommendedName>
</protein>
<accession>A0A553P3L6</accession>
<evidence type="ECO:0000259" key="8">
    <source>
        <dbReference type="PROSITE" id="PS51211"/>
    </source>
</evidence>
<dbReference type="Pfam" id="PF01347">
    <property type="entry name" value="Vitellogenin_N"/>
    <property type="match status" value="1"/>
</dbReference>
<keyword evidence="1 7" id="KW-0732">Signal</keyword>
<feature type="signal peptide" evidence="7">
    <location>
        <begin position="1"/>
        <end position="16"/>
    </location>
</feature>
<comment type="caution">
    <text evidence="5">Lacks conserved residue(s) required for the propagation of feature annotation.</text>
</comment>
<evidence type="ECO:0000256" key="2">
    <source>
        <dbReference type="ARBA" id="ARBA00022761"/>
    </source>
</evidence>
<evidence type="ECO:0000256" key="4">
    <source>
        <dbReference type="ARBA" id="ARBA00023180"/>
    </source>
</evidence>
<dbReference type="PROSITE" id="PS51233">
    <property type="entry name" value="VWFD"/>
    <property type="match status" value="1"/>
</dbReference>
<keyword evidence="3" id="KW-1015">Disulfide bond</keyword>
<evidence type="ECO:0000313" key="10">
    <source>
        <dbReference type="EMBL" id="TRY72273.1"/>
    </source>
</evidence>
<keyword evidence="4" id="KW-0325">Glycoprotein</keyword>
<dbReference type="Gene3D" id="1.25.10.20">
    <property type="entry name" value="Vitellinogen, superhelical"/>
    <property type="match status" value="1"/>
</dbReference>
<dbReference type="SMART" id="SM00638">
    <property type="entry name" value="LPD_N"/>
    <property type="match status" value="1"/>
</dbReference>
<evidence type="ECO:0000256" key="5">
    <source>
        <dbReference type="PROSITE-ProRule" id="PRU00557"/>
    </source>
</evidence>
<keyword evidence="11" id="KW-1185">Reference proteome</keyword>
<evidence type="ECO:0000313" key="11">
    <source>
        <dbReference type="Proteomes" id="UP000318571"/>
    </source>
</evidence>
<dbReference type="InterPro" id="IPR050733">
    <property type="entry name" value="Vitellogenin/Apolipophorin"/>
</dbReference>